<dbReference type="AlphaFoldDB" id="A0A8S3YTT3"/>
<sequence length="327" mass="37493">MSLLEVQLSVLNVTGNTSLEELYDIYDGSVVLVILYAPIFLVAVVGNLVVLLAVLTDRRMRKSSANYFLVNLAIADLLVALMCIPMTTVYYMYNLWLLGTTICKATGYLQGVSIVANVFTIVLMSVDRYFAIRLPLKHRQVFTVSRVRRLILMAWVSAAVIVMPVALVNQVVRQEFGLHSVHCTEIWPSHVMRQIYDVAMLVCIYVLPGTAIVVLYTLMGCRLWARDSHLQRQVYDVLVARRRLALMMIIISMMFAFCWLPYNIFNICLDFELDAAGQLITIYPFTILLGHSNSAQNPVLYWFMHRGFKAFVLKFIKCQCRSFWFRQ</sequence>
<dbReference type="OrthoDB" id="10037617at2759"/>
<feature type="transmembrane region" description="Helical" evidence="9">
    <location>
        <begin position="30"/>
        <end position="55"/>
    </location>
</feature>
<evidence type="ECO:0000256" key="9">
    <source>
        <dbReference type="SAM" id="Phobius"/>
    </source>
</evidence>
<feature type="non-terminal residue" evidence="11">
    <location>
        <position position="327"/>
    </location>
</feature>
<evidence type="ECO:0000256" key="3">
    <source>
        <dbReference type="ARBA" id="ARBA00022989"/>
    </source>
</evidence>
<dbReference type="InterPro" id="IPR000276">
    <property type="entry name" value="GPCR_Rhodpsn"/>
</dbReference>
<proteinExistence type="inferred from homology"/>
<comment type="caution">
    <text evidence="11">The sequence shown here is derived from an EMBL/GenBank/DDBJ whole genome shotgun (WGS) entry which is preliminary data.</text>
</comment>
<dbReference type="PANTHER" id="PTHR45695:SF15">
    <property type="entry name" value="OPSIN RH2"/>
    <property type="match status" value="1"/>
</dbReference>
<evidence type="ECO:0000259" key="10">
    <source>
        <dbReference type="PROSITE" id="PS50262"/>
    </source>
</evidence>
<keyword evidence="4 8" id="KW-0297">G-protein coupled receptor</keyword>
<dbReference type="PANTHER" id="PTHR45695">
    <property type="entry name" value="LEUCOKININ RECEPTOR-RELATED"/>
    <property type="match status" value="1"/>
</dbReference>
<keyword evidence="12" id="KW-1185">Reference proteome</keyword>
<evidence type="ECO:0000256" key="1">
    <source>
        <dbReference type="ARBA" id="ARBA00004141"/>
    </source>
</evidence>
<name>A0A8S3YTT3_9EUPU</name>
<dbReference type="EMBL" id="CAJHNH020000642">
    <property type="protein sequence ID" value="CAG5119002.1"/>
    <property type="molecule type" value="Genomic_DNA"/>
</dbReference>
<dbReference type="Pfam" id="PF00001">
    <property type="entry name" value="7tm_1"/>
    <property type="match status" value="1"/>
</dbReference>
<reference evidence="11" key="1">
    <citation type="submission" date="2021-04" db="EMBL/GenBank/DDBJ databases">
        <authorList>
            <consortium name="Molecular Ecology Group"/>
        </authorList>
    </citation>
    <scope>NUCLEOTIDE SEQUENCE</scope>
</reference>
<evidence type="ECO:0000313" key="11">
    <source>
        <dbReference type="EMBL" id="CAG5119002.1"/>
    </source>
</evidence>
<evidence type="ECO:0000256" key="2">
    <source>
        <dbReference type="ARBA" id="ARBA00022692"/>
    </source>
</evidence>
<dbReference type="Proteomes" id="UP000678393">
    <property type="component" value="Unassembled WGS sequence"/>
</dbReference>
<dbReference type="GO" id="GO:0004930">
    <property type="term" value="F:G protein-coupled receptor activity"/>
    <property type="evidence" value="ECO:0007669"/>
    <property type="project" value="UniProtKB-KW"/>
</dbReference>
<dbReference type="InterPro" id="IPR017452">
    <property type="entry name" value="GPCR_Rhodpsn_7TM"/>
</dbReference>
<gene>
    <name evidence="11" type="ORF">CUNI_LOCUS4560</name>
</gene>
<dbReference type="GO" id="GO:0005886">
    <property type="term" value="C:plasma membrane"/>
    <property type="evidence" value="ECO:0007669"/>
    <property type="project" value="TreeGrafter"/>
</dbReference>
<comment type="subcellular location">
    <subcellularLocation>
        <location evidence="1">Membrane</location>
        <topology evidence="1">Multi-pass membrane protein</topology>
    </subcellularLocation>
</comment>
<keyword evidence="2 8" id="KW-0812">Transmembrane</keyword>
<evidence type="ECO:0000256" key="8">
    <source>
        <dbReference type="RuleBase" id="RU000688"/>
    </source>
</evidence>
<keyword evidence="6 8" id="KW-0675">Receptor</keyword>
<dbReference type="PRINTS" id="PR00237">
    <property type="entry name" value="GPCRRHODOPSN"/>
</dbReference>
<keyword evidence="3 9" id="KW-1133">Transmembrane helix</keyword>
<feature type="domain" description="G-protein coupled receptors family 1 profile" evidence="10">
    <location>
        <begin position="46"/>
        <end position="301"/>
    </location>
</feature>
<comment type="similarity">
    <text evidence="8">Belongs to the G-protein coupled receptor 1 family.</text>
</comment>
<dbReference type="Gene3D" id="1.20.1070.10">
    <property type="entry name" value="Rhodopsin 7-helix transmembrane proteins"/>
    <property type="match status" value="1"/>
</dbReference>
<evidence type="ECO:0000313" key="12">
    <source>
        <dbReference type="Proteomes" id="UP000678393"/>
    </source>
</evidence>
<dbReference type="CDD" id="cd14993">
    <property type="entry name" value="7tmA_CCKR-like"/>
    <property type="match status" value="1"/>
</dbReference>
<dbReference type="PROSITE" id="PS50262">
    <property type="entry name" value="G_PROTEIN_RECEP_F1_2"/>
    <property type="match status" value="1"/>
</dbReference>
<feature type="transmembrane region" description="Helical" evidence="9">
    <location>
        <begin position="198"/>
        <end position="224"/>
    </location>
</feature>
<evidence type="ECO:0000256" key="4">
    <source>
        <dbReference type="ARBA" id="ARBA00023040"/>
    </source>
</evidence>
<feature type="transmembrane region" description="Helical" evidence="9">
    <location>
        <begin position="244"/>
        <end position="262"/>
    </location>
</feature>
<evidence type="ECO:0000256" key="6">
    <source>
        <dbReference type="ARBA" id="ARBA00023170"/>
    </source>
</evidence>
<accession>A0A8S3YTT3</accession>
<keyword evidence="5 9" id="KW-0472">Membrane</keyword>
<evidence type="ECO:0000256" key="7">
    <source>
        <dbReference type="ARBA" id="ARBA00023224"/>
    </source>
</evidence>
<evidence type="ECO:0000256" key="5">
    <source>
        <dbReference type="ARBA" id="ARBA00023136"/>
    </source>
</evidence>
<feature type="transmembrane region" description="Helical" evidence="9">
    <location>
        <begin position="147"/>
        <end position="168"/>
    </location>
</feature>
<feature type="transmembrane region" description="Helical" evidence="9">
    <location>
        <begin position="105"/>
        <end position="126"/>
    </location>
</feature>
<protein>
    <recommendedName>
        <fullName evidence="10">G-protein coupled receptors family 1 profile domain-containing protein</fullName>
    </recommendedName>
</protein>
<dbReference type="PROSITE" id="PS00237">
    <property type="entry name" value="G_PROTEIN_RECEP_F1_1"/>
    <property type="match status" value="1"/>
</dbReference>
<dbReference type="SUPFAM" id="SSF81321">
    <property type="entry name" value="Family A G protein-coupled receptor-like"/>
    <property type="match status" value="1"/>
</dbReference>
<keyword evidence="7 8" id="KW-0807">Transducer</keyword>
<feature type="transmembrane region" description="Helical" evidence="9">
    <location>
        <begin position="67"/>
        <end position="93"/>
    </location>
</feature>
<organism evidence="11 12">
    <name type="scientific">Candidula unifasciata</name>
    <dbReference type="NCBI Taxonomy" id="100452"/>
    <lineage>
        <taxon>Eukaryota</taxon>
        <taxon>Metazoa</taxon>
        <taxon>Spiralia</taxon>
        <taxon>Lophotrochozoa</taxon>
        <taxon>Mollusca</taxon>
        <taxon>Gastropoda</taxon>
        <taxon>Heterobranchia</taxon>
        <taxon>Euthyneura</taxon>
        <taxon>Panpulmonata</taxon>
        <taxon>Eupulmonata</taxon>
        <taxon>Stylommatophora</taxon>
        <taxon>Helicina</taxon>
        <taxon>Helicoidea</taxon>
        <taxon>Geomitridae</taxon>
        <taxon>Candidula</taxon>
    </lineage>
</organism>